<organism evidence="6 7">
    <name type="scientific">Euroglyphus maynei</name>
    <name type="common">Mayne's house dust mite</name>
    <dbReference type="NCBI Taxonomy" id="6958"/>
    <lineage>
        <taxon>Eukaryota</taxon>
        <taxon>Metazoa</taxon>
        <taxon>Ecdysozoa</taxon>
        <taxon>Arthropoda</taxon>
        <taxon>Chelicerata</taxon>
        <taxon>Arachnida</taxon>
        <taxon>Acari</taxon>
        <taxon>Acariformes</taxon>
        <taxon>Sarcoptiformes</taxon>
        <taxon>Astigmata</taxon>
        <taxon>Psoroptidia</taxon>
        <taxon>Analgoidea</taxon>
        <taxon>Pyroglyphidae</taxon>
        <taxon>Pyroglyphinae</taxon>
        <taxon>Euroglyphus</taxon>
    </lineage>
</organism>
<dbReference type="SUPFAM" id="SSF53822">
    <property type="entry name" value="Periplasmic binding protein-like I"/>
    <property type="match status" value="1"/>
</dbReference>
<accession>A0A1Y3B2P2</accession>
<dbReference type="InterPro" id="IPR028082">
    <property type="entry name" value="Peripla_BP_I"/>
</dbReference>
<comment type="subcellular location">
    <subcellularLocation>
        <location evidence="1">Membrane</location>
    </subcellularLocation>
</comment>
<dbReference type="AlphaFoldDB" id="A0A1Y3B2P2"/>
<reference evidence="6 7" key="1">
    <citation type="submission" date="2017-03" db="EMBL/GenBank/DDBJ databases">
        <title>Genome Survey of Euroglyphus maynei.</title>
        <authorList>
            <person name="Arlian L.G."/>
            <person name="Morgan M.S."/>
            <person name="Rider S.D."/>
        </authorList>
    </citation>
    <scope>NUCLEOTIDE SEQUENCE [LARGE SCALE GENOMIC DNA]</scope>
    <source>
        <strain evidence="6">Arlian Lab</strain>
        <tissue evidence="6">Whole body</tissue>
    </source>
</reference>
<evidence type="ECO:0000256" key="2">
    <source>
        <dbReference type="ARBA" id="ARBA00022692"/>
    </source>
</evidence>
<dbReference type="Pfam" id="PF01094">
    <property type="entry name" value="ANF_receptor"/>
    <property type="match status" value="1"/>
</dbReference>
<dbReference type="InterPro" id="IPR001828">
    <property type="entry name" value="ANF_lig-bd_rcpt"/>
</dbReference>
<evidence type="ECO:0000313" key="7">
    <source>
        <dbReference type="Proteomes" id="UP000194236"/>
    </source>
</evidence>
<dbReference type="OrthoDB" id="5984008at2759"/>
<dbReference type="Gene3D" id="3.40.50.2300">
    <property type="match status" value="1"/>
</dbReference>
<keyword evidence="3" id="KW-1133">Transmembrane helix</keyword>
<evidence type="ECO:0000259" key="5">
    <source>
        <dbReference type="Pfam" id="PF01094"/>
    </source>
</evidence>
<keyword evidence="7" id="KW-1185">Reference proteome</keyword>
<keyword evidence="2" id="KW-0812">Transmembrane</keyword>
<keyword evidence="4" id="KW-0472">Membrane</keyword>
<gene>
    <name evidence="6" type="ORF">BLA29_005662</name>
</gene>
<dbReference type="EMBL" id="MUJZ01043749">
    <property type="protein sequence ID" value="OTF75091.1"/>
    <property type="molecule type" value="Genomic_DNA"/>
</dbReference>
<proteinExistence type="predicted"/>
<evidence type="ECO:0000256" key="3">
    <source>
        <dbReference type="ARBA" id="ARBA00022989"/>
    </source>
</evidence>
<evidence type="ECO:0000313" key="6">
    <source>
        <dbReference type="EMBL" id="OTF75091.1"/>
    </source>
</evidence>
<sequence>MEHQALAMLSILRRYSWHTFSIITSKIGGYDHFIRALRDQILSIDDFSFTILDIITISVWKNRDEIIDELRPLSFSEARVLLLYSTKREAQDIFAAAEHLNMTTKNYMWIVTQSVIGQRAGYAPGEFPTGILGLFLCLNFDY</sequence>
<comment type="caution">
    <text evidence="6">The sequence shown here is derived from an EMBL/GenBank/DDBJ whole genome shotgun (WGS) entry which is preliminary data.</text>
</comment>
<name>A0A1Y3B2P2_EURMA</name>
<dbReference type="GO" id="GO:0016020">
    <property type="term" value="C:membrane"/>
    <property type="evidence" value="ECO:0007669"/>
    <property type="project" value="UniProtKB-SubCell"/>
</dbReference>
<evidence type="ECO:0000256" key="4">
    <source>
        <dbReference type="ARBA" id="ARBA00023136"/>
    </source>
</evidence>
<protein>
    <recommendedName>
        <fullName evidence="5">Receptor ligand binding region domain-containing protein</fullName>
    </recommendedName>
</protein>
<dbReference type="Proteomes" id="UP000194236">
    <property type="component" value="Unassembled WGS sequence"/>
</dbReference>
<feature type="domain" description="Receptor ligand binding region" evidence="5">
    <location>
        <begin position="3"/>
        <end position="116"/>
    </location>
</feature>
<evidence type="ECO:0000256" key="1">
    <source>
        <dbReference type="ARBA" id="ARBA00004370"/>
    </source>
</evidence>